<feature type="transmembrane region" description="Helical" evidence="1">
    <location>
        <begin position="480"/>
        <end position="501"/>
    </location>
</feature>
<gene>
    <name evidence="2" type="ORF">GCM10025782_21210</name>
</gene>
<feature type="transmembrane region" description="Helical" evidence="1">
    <location>
        <begin position="21"/>
        <end position="47"/>
    </location>
</feature>
<keyword evidence="1" id="KW-1133">Transmembrane helix</keyword>
<feature type="transmembrane region" description="Helical" evidence="1">
    <location>
        <begin position="378"/>
        <end position="399"/>
    </location>
</feature>
<protein>
    <submittedName>
        <fullName evidence="2">Transporter</fullName>
    </submittedName>
</protein>
<feature type="transmembrane region" description="Helical" evidence="1">
    <location>
        <begin position="59"/>
        <end position="80"/>
    </location>
</feature>
<sequence length="523" mass="52696">MVAHLLRLKLHLLRNGLRRSPAALIGMVLGVLYGGGIVVAVVSGLVALRFVPDAELARALVVVGGSAMVAGWALLPVVLFGIDPTLDPARFATFAVRERTLALGLALGALVGLPGAMTVVVVLATVFTGTRTPVAAVAALLGGAFGLATCILVSRIVAGAAAAVLATRRGRDVAGIGGLLVLLSLGPLAGVVNDGGITVAGIKSLGSVLAWTPLGWAWAASGDVVAGDWGAAGIRLLLAGALCLVLFAVWERLLVAVLRNPHSTAAGGSGGARHGLGLFARLPATPTGAIAARAGTYWLRDPRFNFPAIMTTLLPAGLLIPGLGGSRFALAAMPLVSAYLIGWGQHNDVGYDSTAFWLHVSSGVDGVADRVGRLFPSAVLALVCVPGYAVLGPLVGGSWSQVPATLGAGVGLALSGFAVASVTSAVKQYAVPVPGESPFSSRPGSVGVTFAVQTVCGGAVVVLSLPVLVLAGLAFFGWHWAAWAALVVGPVVGVVAFVGGVRLGASLFRRRQADLLQDLVGMA</sequence>
<feature type="transmembrane region" description="Helical" evidence="1">
    <location>
        <begin position="173"/>
        <end position="191"/>
    </location>
</feature>
<feature type="transmembrane region" description="Helical" evidence="1">
    <location>
        <begin position="197"/>
        <end position="220"/>
    </location>
</feature>
<feature type="transmembrane region" description="Helical" evidence="1">
    <location>
        <begin position="447"/>
        <end position="474"/>
    </location>
</feature>
<reference evidence="3" key="1">
    <citation type="journal article" date="2019" name="Int. J. Syst. Evol. Microbiol.">
        <title>The Global Catalogue of Microorganisms (GCM) 10K type strain sequencing project: providing services to taxonomists for standard genome sequencing and annotation.</title>
        <authorList>
            <consortium name="The Broad Institute Genomics Platform"/>
            <consortium name="The Broad Institute Genome Sequencing Center for Infectious Disease"/>
            <person name="Wu L."/>
            <person name="Ma J."/>
        </authorList>
    </citation>
    <scope>NUCLEOTIDE SEQUENCE [LARGE SCALE GENOMIC DNA]</scope>
    <source>
        <strain evidence="3">JCM 18961</strain>
    </source>
</reference>
<name>A0ABP8Y8J3_9MICO</name>
<keyword evidence="3" id="KW-1185">Reference proteome</keyword>
<comment type="caution">
    <text evidence="2">The sequence shown here is derived from an EMBL/GenBank/DDBJ whole genome shotgun (WGS) entry which is preliminary data.</text>
</comment>
<accession>A0ABP8Y8J3</accession>
<dbReference type="RefSeq" id="WP_345503158.1">
    <property type="nucleotide sequence ID" value="NZ_BAABLO010000009.1"/>
</dbReference>
<evidence type="ECO:0000313" key="3">
    <source>
        <dbReference type="Proteomes" id="UP001500556"/>
    </source>
</evidence>
<proteinExistence type="predicted"/>
<feature type="transmembrane region" description="Helical" evidence="1">
    <location>
        <begin position="232"/>
        <end position="250"/>
    </location>
</feature>
<feature type="transmembrane region" description="Helical" evidence="1">
    <location>
        <begin position="133"/>
        <end position="166"/>
    </location>
</feature>
<dbReference type="Proteomes" id="UP001500556">
    <property type="component" value="Unassembled WGS sequence"/>
</dbReference>
<evidence type="ECO:0000256" key="1">
    <source>
        <dbReference type="SAM" id="Phobius"/>
    </source>
</evidence>
<keyword evidence="1" id="KW-0812">Transmembrane</keyword>
<organism evidence="2 3">
    <name type="scientific">Pedococcus ginsenosidimutans</name>
    <dbReference type="NCBI Taxonomy" id="490570"/>
    <lineage>
        <taxon>Bacteria</taxon>
        <taxon>Bacillati</taxon>
        <taxon>Actinomycetota</taxon>
        <taxon>Actinomycetes</taxon>
        <taxon>Micrococcales</taxon>
        <taxon>Intrasporangiaceae</taxon>
        <taxon>Pedococcus</taxon>
    </lineage>
</organism>
<keyword evidence="1" id="KW-0472">Membrane</keyword>
<dbReference type="EMBL" id="BAABLO010000009">
    <property type="protein sequence ID" value="GAA4723043.1"/>
    <property type="molecule type" value="Genomic_DNA"/>
</dbReference>
<evidence type="ECO:0000313" key="2">
    <source>
        <dbReference type="EMBL" id="GAA4723043.1"/>
    </source>
</evidence>
<feature type="transmembrane region" description="Helical" evidence="1">
    <location>
        <begin position="101"/>
        <end position="127"/>
    </location>
</feature>
<feature type="transmembrane region" description="Helical" evidence="1">
    <location>
        <begin position="405"/>
        <end position="426"/>
    </location>
</feature>